<evidence type="ECO:0000313" key="2">
    <source>
        <dbReference type="EMBL" id="CAB4182815.1"/>
    </source>
</evidence>
<evidence type="ECO:0000313" key="3">
    <source>
        <dbReference type="EMBL" id="CAB4197433.1"/>
    </source>
</evidence>
<evidence type="ECO:0000259" key="1">
    <source>
        <dbReference type="Pfam" id="PF25181"/>
    </source>
</evidence>
<sequence length="103" mass="12002">MKYTDPLDSKALEREARESREREQLELENVLNDLRWVMSEKRGRRIIARWLEFTGVDRSSFHTSGSVMAFNEGQRNVGLKLISQLLQASPELYATILEEFGKK</sequence>
<organism evidence="5">
    <name type="scientific">uncultured Caudovirales phage</name>
    <dbReference type="NCBI Taxonomy" id="2100421"/>
    <lineage>
        <taxon>Viruses</taxon>
        <taxon>Duplodnaviria</taxon>
        <taxon>Heunggongvirae</taxon>
        <taxon>Uroviricota</taxon>
        <taxon>Caudoviricetes</taxon>
        <taxon>Peduoviridae</taxon>
        <taxon>Maltschvirus</taxon>
        <taxon>Maltschvirus maltsch</taxon>
    </lineage>
</organism>
<evidence type="ECO:0000313" key="5">
    <source>
        <dbReference type="EMBL" id="CAB5227255.1"/>
    </source>
</evidence>
<feature type="domain" description="Bbp19-like phage" evidence="1">
    <location>
        <begin position="35"/>
        <end position="97"/>
    </location>
</feature>
<proteinExistence type="predicted"/>
<dbReference type="InterPro" id="IPR057447">
    <property type="entry name" value="Bbp19-like_phage"/>
</dbReference>
<protein>
    <recommendedName>
        <fullName evidence="1">Bbp19-like phage domain-containing protein</fullName>
    </recommendedName>
</protein>
<name>A0A6J7XBR5_9CAUD</name>
<dbReference type="EMBL" id="LR797030">
    <property type="protein sequence ID" value="CAB4182815.1"/>
    <property type="molecule type" value="Genomic_DNA"/>
</dbReference>
<reference evidence="5" key="1">
    <citation type="submission" date="2020-05" db="EMBL/GenBank/DDBJ databases">
        <authorList>
            <person name="Chiriac C."/>
            <person name="Salcher M."/>
            <person name="Ghai R."/>
            <person name="Kavagutti S V."/>
        </authorList>
    </citation>
    <scope>NUCLEOTIDE SEQUENCE</scope>
</reference>
<evidence type="ECO:0000313" key="4">
    <source>
        <dbReference type="EMBL" id="CAB4211377.1"/>
    </source>
</evidence>
<gene>
    <name evidence="2" type="ORF">UFOVP1077_24</name>
    <name evidence="3" type="ORF">UFOVP1316_12</name>
    <name evidence="4" type="ORF">UFOVP1428_21</name>
    <name evidence="5" type="ORF">UFOVP1526_23</name>
</gene>
<dbReference type="Pfam" id="PF25181">
    <property type="entry name" value="Phage_Bbp19"/>
    <property type="match status" value="1"/>
</dbReference>
<accession>A0A6J7XBR5</accession>
<dbReference type="EMBL" id="LR797374">
    <property type="protein sequence ID" value="CAB4211377.1"/>
    <property type="molecule type" value="Genomic_DNA"/>
</dbReference>
<dbReference type="EMBL" id="LR797268">
    <property type="protein sequence ID" value="CAB4197433.1"/>
    <property type="molecule type" value="Genomic_DNA"/>
</dbReference>
<dbReference type="EMBL" id="LR798376">
    <property type="protein sequence ID" value="CAB5227255.1"/>
    <property type="molecule type" value="Genomic_DNA"/>
</dbReference>